<reference evidence="1" key="1">
    <citation type="submission" date="2020-11" db="EMBL/GenBank/DDBJ databases">
        <authorList>
            <person name="Whiteford S."/>
        </authorList>
    </citation>
    <scope>NUCLEOTIDE SEQUENCE</scope>
</reference>
<organism evidence="1 2">
    <name type="scientific">Plutella xylostella</name>
    <name type="common">Diamondback moth</name>
    <name type="synonym">Plutella maculipennis</name>
    <dbReference type="NCBI Taxonomy" id="51655"/>
    <lineage>
        <taxon>Eukaryota</taxon>
        <taxon>Metazoa</taxon>
        <taxon>Ecdysozoa</taxon>
        <taxon>Arthropoda</taxon>
        <taxon>Hexapoda</taxon>
        <taxon>Insecta</taxon>
        <taxon>Pterygota</taxon>
        <taxon>Neoptera</taxon>
        <taxon>Endopterygota</taxon>
        <taxon>Lepidoptera</taxon>
        <taxon>Glossata</taxon>
        <taxon>Ditrysia</taxon>
        <taxon>Yponomeutoidea</taxon>
        <taxon>Plutellidae</taxon>
        <taxon>Plutella</taxon>
    </lineage>
</organism>
<sequence length="82" mass="9164">MQPAMPMRMRRPRRHRFLTLSVFFITYSVFHAVFSAAVDKASVADDLAAMGELAKATTPLQPGKVLKVDEEDKGLFVPITIE</sequence>
<dbReference type="Proteomes" id="UP000653454">
    <property type="component" value="Unassembled WGS sequence"/>
</dbReference>
<gene>
    <name evidence="1" type="ORF">PLXY2_LOCUS6654</name>
</gene>
<dbReference type="EMBL" id="CAJHNJ030000021">
    <property type="protein sequence ID" value="CAG9118968.1"/>
    <property type="molecule type" value="Genomic_DNA"/>
</dbReference>
<evidence type="ECO:0000313" key="1">
    <source>
        <dbReference type="EMBL" id="CAG9118968.1"/>
    </source>
</evidence>
<keyword evidence="2" id="KW-1185">Reference proteome</keyword>
<accession>A0A8S4EU59</accession>
<dbReference type="AlphaFoldDB" id="A0A8S4EU59"/>
<evidence type="ECO:0000313" key="2">
    <source>
        <dbReference type="Proteomes" id="UP000653454"/>
    </source>
</evidence>
<comment type="caution">
    <text evidence="1">The sequence shown here is derived from an EMBL/GenBank/DDBJ whole genome shotgun (WGS) entry which is preliminary data.</text>
</comment>
<protein>
    <submittedName>
        <fullName evidence="1">(diamondback moth) hypothetical protein</fullName>
    </submittedName>
</protein>
<name>A0A8S4EU59_PLUXY</name>
<proteinExistence type="predicted"/>